<proteinExistence type="predicted"/>
<protein>
    <submittedName>
        <fullName evidence="2">Uncharacterized protein</fullName>
    </submittedName>
</protein>
<feature type="region of interest" description="Disordered" evidence="1">
    <location>
        <begin position="72"/>
        <end position="91"/>
    </location>
</feature>
<accession>A0A0H4X922</accession>
<dbReference type="STRING" id="1297742.A176_001279"/>
<dbReference type="EMBL" id="CP012109">
    <property type="protein sequence ID" value="AKQ64367.1"/>
    <property type="molecule type" value="Genomic_DNA"/>
</dbReference>
<sequence length="91" mass="9619">MAATLGFPTDKVSSPPVREPVPGGSGTRGRGAVAGSDDALAATQGVLGPGWEVPEGPHRRMEMERTRARVAQQEAMAPRASRCLDRPRGRQ</sequence>
<evidence type="ECO:0000313" key="2">
    <source>
        <dbReference type="EMBL" id="AKQ64367.1"/>
    </source>
</evidence>
<organism evidence="2 3">
    <name type="scientific">Pseudomyxococcus hansupus</name>
    <dbReference type="NCBI Taxonomy" id="1297742"/>
    <lineage>
        <taxon>Bacteria</taxon>
        <taxon>Pseudomonadati</taxon>
        <taxon>Myxococcota</taxon>
        <taxon>Myxococcia</taxon>
        <taxon>Myxococcales</taxon>
        <taxon>Cystobacterineae</taxon>
        <taxon>Myxococcaceae</taxon>
        <taxon>Pseudomyxococcus</taxon>
    </lineage>
</organism>
<gene>
    <name evidence="2" type="ORF">A176_001279</name>
</gene>
<feature type="compositionally biased region" description="Basic and acidic residues" evidence="1">
    <location>
        <begin position="82"/>
        <end position="91"/>
    </location>
</feature>
<evidence type="ECO:0000313" key="3">
    <source>
        <dbReference type="Proteomes" id="UP000009026"/>
    </source>
</evidence>
<reference evidence="2 3" key="1">
    <citation type="journal article" date="2016" name="PLoS ONE">
        <title>Complete Genome Sequence and Comparative Genomics of a Novel Myxobacterium Myxococcus hansupus.</title>
        <authorList>
            <person name="Sharma G."/>
            <person name="Narwani T."/>
            <person name="Subramanian S."/>
        </authorList>
    </citation>
    <scope>NUCLEOTIDE SEQUENCE [LARGE SCALE GENOMIC DNA]</scope>
    <source>
        <strain evidence="3">mixupus</strain>
    </source>
</reference>
<dbReference type="PATRIC" id="fig|1297742.4.peg.1297"/>
<evidence type="ECO:0000256" key="1">
    <source>
        <dbReference type="SAM" id="MobiDB-lite"/>
    </source>
</evidence>
<keyword evidence="3" id="KW-1185">Reference proteome</keyword>
<dbReference type="AlphaFoldDB" id="A0A0H4X922"/>
<dbReference type="Proteomes" id="UP000009026">
    <property type="component" value="Chromosome"/>
</dbReference>
<name>A0A0H4X922_9BACT</name>
<feature type="region of interest" description="Disordered" evidence="1">
    <location>
        <begin position="1"/>
        <end position="37"/>
    </location>
</feature>
<dbReference type="KEGG" id="mym:A176_001279"/>